<accession>A0ABZ2QYU3</accession>
<keyword evidence="1" id="KW-1133">Transmembrane helix</keyword>
<dbReference type="EMBL" id="CP147982">
    <property type="protein sequence ID" value="WXK80268.1"/>
    <property type="molecule type" value="Genomic_DNA"/>
</dbReference>
<evidence type="ECO:0000313" key="2">
    <source>
        <dbReference type="EMBL" id="WXK80268.1"/>
    </source>
</evidence>
<feature type="transmembrane region" description="Helical" evidence="1">
    <location>
        <begin position="123"/>
        <end position="141"/>
    </location>
</feature>
<gene>
    <name evidence="2" type="ORF">WAB15_32050</name>
</gene>
<feature type="transmembrane region" description="Helical" evidence="1">
    <location>
        <begin position="161"/>
        <end position="181"/>
    </location>
</feature>
<protein>
    <submittedName>
        <fullName evidence="2">Uncharacterized protein</fullName>
    </submittedName>
</protein>
<sequence length="419" mass="46165">MSHKHRGTPCHHGCGCDIRHLVKGAEQGPEREPEHLDNGEMRMLLRAAREVAELVGQNRDQLAAARARTITAHARTEETIQSLARFEAAASLRTARTTQEGVEARHVEDGAHDRRRREMWIRVLRWPVVAAMAVFDAWYFMRVFQYLTVSEESVSLIEQTVSFLPGVVLALALMLSGHAIAAPLHRIRERLHALRERRPALALLGSLALPALYLAAVLFTVTVWAVLRARDTAVEEGAIEGARYAPGWVAVLMLVLAITAVAMKVVAHNPYADSAAEARRGLLRARMTYAWLVGRAGEALREHEQAWSDLCALRDELASHVRLESMRVWEAAILTARMLHGQAGPMPPTPALPGDEPVQAPTAAWMAPLFTGVVEPPPELGPLVEAHRIALTCAPAELRLRRAELIGRIDRQLGPAQAA</sequence>
<name>A0ABZ2QYU3_9ACTN</name>
<keyword evidence="3" id="KW-1185">Reference proteome</keyword>
<keyword evidence="1" id="KW-0812">Transmembrane</keyword>
<organism evidence="2 3">
    <name type="scientific">Streptomyces sirii</name>
    <dbReference type="NCBI Taxonomy" id="3127701"/>
    <lineage>
        <taxon>Bacteria</taxon>
        <taxon>Bacillati</taxon>
        <taxon>Actinomycetota</taxon>
        <taxon>Actinomycetes</taxon>
        <taxon>Kitasatosporales</taxon>
        <taxon>Streptomycetaceae</taxon>
        <taxon>Streptomyces</taxon>
    </lineage>
</organism>
<dbReference type="RefSeq" id="WP_399146362.1">
    <property type="nucleotide sequence ID" value="NZ_CP147982.1"/>
</dbReference>
<evidence type="ECO:0000313" key="3">
    <source>
        <dbReference type="Proteomes" id="UP001626628"/>
    </source>
</evidence>
<proteinExistence type="predicted"/>
<dbReference type="Proteomes" id="UP001626628">
    <property type="component" value="Chromosome"/>
</dbReference>
<feature type="transmembrane region" description="Helical" evidence="1">
    <location>
        <begin position="247"/>
        <end position="267"/>
    </location>
</feature>
<reference evidence="2 3" key="1">
    <citation type="submission" date="2024-03" db="EMBL/GenBank/DDBJ databases">
        <title>The complete genome of Streptomyces sirii sp.nov.</title>
        <authorList>
            <person name="Zakalyukina Y.V."/>
            <person name="Belik A.R."/>
            <person name="Biryukov M.V."/>
            <person name="Baturina O.A."/>
            <person name="Kabilov M.R."/>
        </authorList>
    </citation>
    <scope>NUCLEOTIDE SEQUENCE [LARGE SCALE GENOMIC DNA]</scope>
    <source>
        <strain evidence="2 3">BP-8</strain>
    </source>
</reference>
<keyword evidence="1" id="KW-0472">Membrane</keyword>
<evidence type="ECO:0000256" key="1">
    <source>
        <dbReference type="SAM" id="Phobius"/>
    </source>
</evidence>
<feature type="transmembrane region" description="Helical" evidence="1">
    <location>
        <begin position="201"/>
        <end position="227"/>
    </location>
</feature>